<accession>A0A517U104</accession>
<reference evidence="1 2" key="1">
    <citation type="submission" date="2019-02" db="EMBL/GenBank/DDBJ databases">
        <title>Deep-cultivation of Planctomycetes and their phenomic and genomic characterization uncovers novel biology.</title>
        <authorList>
            <person name="Wiegand S."/>
            <person name="Jogler M."/>
            <person name="Boedeker C."/>
            <person name="Pinto D."/>
            <person name="Vollmers J."/>
            <person name="Rivas-Marin E."/>
            <person name="Kohn T."/>
            <person name="Peeters S.H."/>
            <person name="Heuer A."/>
            <person name="Rast P."/>
            <person name="Oberbeckmann S."/>
            <person name="Bunk B."/>
            <person name="Jeske O."/>
            <person name="Meyerdierks A."/>
            <person name="Storesund J.E."/>
            <person name="Kallscheuer N."/>
            <person name="Luecker S."/>
            <person name="Lage O.M."/>
            <person name="Pohl T."/>
            <person name="Merkel B.J."/>
            <person name="Hornburger P."/>
            <person name="Mueller R.-W."/>
            <person name="Bruemmer F."/>
            <person name="Labrenz M."/>
            <person name="Spormann A.M."/>
            <person name="Op den Camp H."/>
            <person name="Overmann J."/>
            <person name="Amann R."/>
            <person name="Jetten M.S.M."/>
            <person name="Mascher T."/>
            <person name="Medema M.H."/>
            <person name="Devos D.P."/>
            <person name="Kaster A.-K."/>
            <person name="Ovreas L."/>
            <person name="Rohde M."/>
            <person name="Galperin M.Y."/>
            <person name="Jogler C."/>
        </authorList>
    </citation>
    <scope>NUCLEOTIDE SEQUENCE [LARGE SCALE GENOMIC DNA]</scope>
    <source>
        <strain evidence="1 2">I41</strain>
    </source>
</reference>
<organism evidence="1 2">
    <name type="scientific">Lacipirellula limnantheis</name>
    <dbReference type="NCBI Taxonomy" id="2528024"/>
    <lineage>
        <taxon>Bacteria</taxon>
        <taxon>Pseudomonadati</taxon>
        <taxon>Planctomycetota</taxon>
        <taxon>Planctomycetia</taxon>
        <taxon>Pirellulales</taxon>
        <taxon>Lacipirellulaceae</taxon>
        <taxon>Lacipirellula</taxon>
    </lineage>
</organism>
<sequence>MFLAHSIRLRDPWQRAATEQGGVRWSRRFHRPTGMEADDQLLLVLSGLPADAGVRVNGQGFDEEHSAVSSQQSANPVATASRIEQPGTAAVAAQFDLTAILRDANEIEIELPPTSPAACSPQPAISFPYDARLAIIGHS</sequence>
<keyword evidence="2" id="KW-1185">Reference proteome</keyword>
<gene>
    <name evidence="1" type="ORF">I41_34900</name>
</gene>
<evidence type="ECO:0000313" key="2">
    <source>
        <dbReference type="Proteomes" id="UP000317909"/>
    </source>
</evidence>
<dbReference type="OrthoDB" id="285989at2"/>
<dbReference type="RefSeq" id="WP_145434061.1">
    <property type="nucleotide sequence ID" value="NZ_CP036339.1"/>
</dbReference>
<dbReference type="Proteomes" id="UP000317909">
    <property type="component" value="Chromosome"/>
</dbReference>
<dbReference type="AlphaFoldDB" id="A0A517U104"/>
<dbReference type="EMBL" id="CP036339">
    <property type="protein sequence ID" value="QDT74295.1"/>
    <property type="molecule type" value="Genomic_DNA"/>
</dbReference>
<proteinExistence type="predicted"/>
<evidence type="ECO:0000313" key="1">
    <source>
        <dbReference type="EMBL" id="QDT74295.1"/>
    </source>
</evidence>
<name>A0A517U104_9BACT</name>
<protein>
    <submittedName>
        <fullName evidence="1">Uncharacterized protein</fullName>
    </submittedName>
</protein>
<dbReference type="KEGG" id="llh:I41_34900"/>